<dbReference type="PANTHER" id="PTHR47265:SF1">
    <property type="entry name" value="IRON-SULFUR ASSEMBLY PROTEIN ISCA, CHLOROPLASTIC"/>
    <property type="match status" value="1"/>
</dbReference>
<dbReference type="KEGG" id="fla:SY85_03950"/>
<dbReference type="SUPFAM" id="SSF89360">
    <property type="entry name" value="HesB-like domain"/>
    <property type="match status" value="1"/>
</dbReference>
<proteinExistence type="predicted"/>
<dbReference type="GO" id="GO:0051537">
    <property type="term" value="F:2 iron, 2 sulfur cluster binding"/>
    <property type="evidence" value="ECO:0007669"/>
    <property type="project" value="UniProtKB-ARBA"/>
</dbReference>
<accession>A0A172TRS1</accession>
<dbReference type="NCBIfam" id="TIGR00049">
    <property type="entry name" value="iron-sulfur cluster assembly accessory protein"/>
    <property type="match status" value="1"/>
</dbReference>
<name>A0A172TRS1_9BACT</name>
<dbReference type="EMBL" id="CP011390">
    <property type="protein sequence ID" value="ANE49771.1"/>
    <property type="molecule type" value="Genomic_DNA"/>
</dbReference>
<dbReference type="GO" id="GO:0030674">
    <property type="term" value="F:protein-macromolecule adaptor activity"/>
    <property type="evidence" value="ECO:0007669"/>
    <property type="project" value="TreeGrafter"/>
</dbReference>
<sequence length="114" mass="12288">MEATTTAPVSFTQGAINELKRLHSDPSFDTSKVLRVGVKGGGCSGLSYVLGFDDKKDTDAVYEFEGVSFVMEKAHELYLYGMQIDWENGLNNRGFAFINPNASATCGCGSSFAV</sequence>
<dbReference type="AlphaFoldDB" id="A0A172TRS1"/>
<dbReference type="PROSITE" id="PS01152">
    <property type="entry name" value="HESB"/>
    <property type="match status" value="1"/>
</dbReference>
<dbReference type="InterPro" id="IPR000361">
    <property type="entry name" value="ATAP_core_dom"/>
</dbReference>
<dbReference type="InterPro" id="IPR035903">
    <property type="entry name" value="HesB-like_dom_sf"/>
</dbReference>
<dbReference type="InterPro" id="IPR017870">
    <property type="entry name" value="FeS_cluster_insertion_CS"/>
</dbReference>
<dbReference type="InterPro" id="IPR016092">
    <property type="entry name" value="ATAP"/>
</dbReference>
<gene>
    <name evidence="2" type="ORF">SY85_03950</name>
</gene>
<evidence type="ECO:0000313" key="2">
    <source>
        <dbReference type="EMBL" id="ANE49771.1"/>
    </source>
</evidence>
<dbReference type="GO" id="GO:0016226">
    <property type="term" value="P:iron-sulfur cluster assembly"/>
    <property type="evidence" value="ECO:0007669"/>
    <property type="project" value="InterPro"/>
</dbReference>
<protein>
    <submittedName>
        <fullName evidence="2">[Fe-S]-binding protein</fullName>
    </submittedName>
</protein>
<dbReference type="Pfam" id="PF01521">
    <property type="entry name" value="Fe-S_biosyn"/>
    <property type="match status" value="1"/>
</dbReference>
<keyword evidence="3" id="KW-1185">Reference proteome</keyword>
<dbReference type="Proteomes" id="UP000077177">
    <property type="component" value="Chromosome"/>
</dbReference>
<reference evidence="2 3" key="2">
    <citation type="journal article" date="2016" name="Int. J. Syst. Evol. Microbiol.">
        <title>Flavisolibacter tropicus sp. nov., isolated from tropical soil.</title>
        <authorList>
            <person name="Lee J.J."/>
            <person name="Kang M.S."/>
            <person name="Kim G.S."/>
            <person name="Lee C.S."/>
            <person name="Lim S."/>
            <person name="Lee J."/>
            <person name="Roh S.H."/>
            <person name="Kang H."/>
            <person name="Ha J.M."/>
            <person name="Bae S."/>
            <person name="Jung H.Y."/>
            <person name="Kim M.K."/>
        </authorList>
    </citation>
    <scope>NUCLEOTIDE SEQUENCE [LARGE SCALE GENOMIC DNA]</scope>
    <source>
        <strain evidence="2 3">LCS9</strain>
    </source>
</reference>
<dbReference type="OrthoDB" id="9801228at2"/>
<organism evidence="2 3">
    <name type="scientific">Flavisolibacter tropicus</name>
    <dbReference type="NCBI Taxonomy" id="1492898"/>
    <lineage>
        <taxon>Bacteria</taxon>
        <taxon>Pseudomonadati</taxon>
        <taxon>Bacteroidota</taxon>
        <taxon>Chitinophagia</taxon>
        <taxon>Chitinophagales</taxon>
        <taxon>Chitinophagaceae</taxon>
        <taxon>Flavisolibacter</taxon>
    </lineage>
</organism>
<evidence type="ECO:0000313" key="3">
    <source>
        <dbReference type="Proteomes" id="UP000077177"/>
    </source>
</evidence>
<dbReference type="InterPro" id="IPR031108">
    <property type="entry name" value="IscA_plant_cyanobact"/>
</dbReference>
<evidence type="ECO:0000259" key="1">
    <source>
        <dbReference type="Pfam" id="PF01521"/>
    </source>
</evidence>
<reference evidence="3" key="1">
    <citation type="submission" date="2015-01" db="EMBL/GenBank/DDBJ databases">
        <title>Flavisolibacter sp./LCS9/ whole genome sequencing.</title>
        <authorList>
            <person name="Kim M.K."/>
            <person name="Srinivasan S."/>
            <person name="Lee J.-J."/>
        </authorList>
    </citation>
    <scope>NUCLEOTIDE SEQUENCE [LARGE SCALE GENOMIC DNA]</scope>
    <source>
        <strain evidence="3">LCS9</strain>
    </source>
</reference>
<feature type="domain" description="Core" evidence="1">
    <location>
        <begin position="9"/>
        <end position="109"/>
    </location>
</feature>
<dbReference type="RefSeq" id="WP_066401908.1">
    <property type="nucleotide sequence ID" value="NZ_CP011390.1"/>
</dbReference>
<dbReference type="STRING" id="1492898.SY85_03950"/>
<dbReference type="PANTHER" id="PTHR47265">
    <property type="entry name" value="IRON-SULFUR ASSEMBLY PROTEIN ISCA, CHLOROPLASTIC"/>
    <property type="match status" value="1"/>
</dbReference>
<dbReference type="Gene3D" id="2.60.300.12">
    <property type="entry name" value="HesB-like domain"/>
    <property type="match status" value="1"/>
</dbReference>